<gene>
    <name evidence="2" type="ORF">ACFPP9_16955</name>
</gene>
<evidence type="ECO:0000256" key="1">
    <source>
        <dbReference type="SAM" id="MobiDB-lite"/>
    </source>
</evidence>
<comment type="caution">
    <text evidence="2">The sequence shown here is derived from an EMBL/GenBank/DDBJ whole genome shotgun (WGS) entry which is preliminary data.</text>
</comment>
<organism evidence="2 3">
    <name type="scientific">Kaistia terrae</name>
    <dbReference type="NCBI Taxonomy" id="537017"/>
    <lineage>
        <taxon>Bacteria</taxon>
        <taxon>Pseudomonadati</taxon>
        <taxon>Pseudomonadota</taxon>
        <taxon>Alphaproteobacteria</taxon>
        <taxon>Hyphomicrobiales</taxon>
        <taxon>Kaistiaceae</taxon>
        <taxon>Kaistia</taxon>
    </lineage>
</organism>
<dbReference type="Proteomes" id="UP001596150">
    <property type="component" value="Unassembled WGS sequence"/>
</dbReference>
<dbReference type="RefSeq" id="WP_266346450.1">
    <property type="nucleotide sequence ID" value="NZ_JAPKNH010000018.1"/>
</dbReference>
<feature type="region of interest" description="Disordered" evidence="1">
    <location>
        <begin position="103"/>
        <end position="130"/>
    </location>
</feature>
<evidence type="ECO:0000313" key="2">
    <source>
        <dbReference type="EMBL" id="MFC5517477.1"/>
    </source>
</evidence>
<keyword evidence="3" id="KW-1185">Reference proteome</keyword>
<reference evidence="3" key="1">
    <citation type="journal article" date="2019" name="Int. J. Syst. Evol. Microbiol.">
        <title>The Global Catalogue of Microorganisms (GCM) 10K type strain sequencing project: providing services to taxonomists for standard genome sequencing and annotation.</title>
        <authorList>
            <consortium name="The Broad Institute Genomics Platform"/>
            <consortium name="The Broad Institute Genome Sequencing Center for Infectious Disease"/>
            <person name="Wu L."/>
            <person name="Ma J."/>
        </authorList>
    </citation>
    <scope>NUCLEOTIDE SEQUENCE [LARGE SCALE GENOMIC DNA]</scope>
    <source>
        <strain evidence="3">KACC 12633</strain>
    </source>
</reference>
<evidence type="ECO:0008006" key="4">
    <source>
        <dbReference type="Google" id="ProtNLM"/>
    </source>
</evidence>
<dbReference type="EMBL" id="JBHSML010000008">
    <property type="protein sequence ID" value="MFC5517477.1"/>
    <property type="molecule type" value="Genomic_DNA"/>
</dbReference>
<accession>A0ABW0Q0C2</accession>
<evidence type="ECO:0000313" key="3">
    <source>
        <dbReference type="Proteomes" id="UP001596150"/>
    </source>
</evidence>
<protein>
    <recommendedName>
        <fullName evidence="4">DUF2946 domain-containing protein</fullName>
    </recommendedName>
</protein>
<proteinExistence type="predicted"/>
<sequence length="130" mass="13823">MDELRKLIWQELKTALLAVGVFYILLSQGLISAYAQTAMAVAEAGPRFIICSSLGEANDEDPIKSLARDCCSTLCQVASAIGASFPPSSVAFAFKVESRPATWRPAGTLRGPPSETRLVPEARGPPSLSI</sequence>
<name>A0ABW0Q0C2_9HYPH</name>